<dbReference type="InterPro" id="IPR001242">
    <property type="entry name" value="Condensation_dom"/>
</dbReference>
<dbReference type="GO" id="GO:0003824">
    <property type="term" value="F:catalytic activity"/>
    <property type="evidence" value="ECO:0007669"/>
    <property type="project" value="InterPro"/>
</dbReference>
<evidence type="ECO:0000313" key="2">
    <source>
        <dbReference type="EMBL" id="GLQ72244.1"/>
    </source>
</evidence>
<protein>
    <submittedName>
        <fullName evidence="2">Vibriobactin synthetase</fullName>
    </submittedName>
</protein>
<keyword evidence="3" id="KW-1185">Reference proteome</keyword>
<dbReference type="Gene3D" id="3.30.559.10">
    <property type="entry name" value="Chloramphenicol acetyltransferase-like domain"/>
    <property type="match status" value="1"/>
</dbReference>
<feature type="domain" description="Condensation" evidence="1">
    <location>
        <begin position="6"/>
        <end position="331"/>
    </location>
</feature>
<dbReference type="Proteomes" id="UP001156690">
    <property type="component" value="Unassembled WGS sequence"/>
</dbReference>
<dbReference type="Gene3D" id="3.30.559.30">
    <property type="entry name" value="Nonribosomal peptide synthetase, condensation domain"/>
    <property type="match status" value="1"/>
</dbReference>
<evidence type="ECO:0000313" key="3">
    <source>
        <dbReference type="Proteomes" id="UP001156690"/>
    </source>
</evidence>
<comment type="caution">
    <text evidence="2">The sequence shown here is derived from an EMBL/GenBank/DDBJ whole genome shotgun (WGS) entry which is preliminary data.</text>
</comment>
<dbReference type="EMBL" id="BSNX01000012">
    <property type="protein sequence ID" value="GLQ72244.1"/>
    <property type="molecule type" value="Genomic_DNA"/>
</dbReference>
<gene>
    <name evidence="2" type="ORF">GCM10007932_16040</name>
</gene>
<evidence type="ECO:0000259" key="1">
    <source>
        <dbReference type="Pfam" id="PF00668"/>
    </source>
</evidence>
<dbReference type="RefSeq" id="WP_126607130.1">
    <property type="nucleotide sequence ID" value="NZ_AP025145.1"/>
</dbReference>
<dbReference type="InterPro" id="IPR023213">
    <property type="entry name" value="CAT-like_dom_sf"/>
</dbReference>
<sequence>MSQVWHPLTHAQQSYWDEFLHHPDSSGSVVAHRIEINGPCDTNLLLRAIRQAVDEADVLNLSFKVEESESYPRQSVIPSLGSNVEIIDLRTKSNSEALANEMMHSDSSTPINLTNSTLSLQRLYLLSDEKRIWYSRAHHIAVDGYSMSLIEDRCATLYRCFVSEEIPPAAYKRLDTYIKEDHDYFTGKRFGLDEAFWQEYIESSDLEKVESNSLCFDTVEKRLELPDEIGTALLALSKKLVIGWTDILLLLTSAYLYSHFRTTQGQKEDGFPVWIPFMNRMGNPCANTPSLMVNAIPYKVCVKQNESVEDYLLRSVKELRKLYSHGRYRLESKNISEGSHYFLSPFINILPFDPPEFHLCQTNHQVIAGGIADGFNITFRSSKDASGMSVLIEGESALYDQSAVGVHANGLREFLHSTLFSFPAN</sequence>
<dbReference type="SUPFAM" id="SSF52777">
    <property type="entry name" value="CoA-dependent acyltransferases"/>
    <property type="match status" value="2"/>
</dbReference>
<name>A0AAV5NPG7_9VIBR</name>
<dbReference type="Pfam" id="PF00668">
    <property type="entry name" value="Condensation"/>
    <property type="match status" value="1"/>
</dbReference>
<reference evidence="3" key="1">
    <citation type="journal article" date="2019" name="Int. J. Syst. Evol. Microbiol.">
        <title>The Global Catalogue of Microorganisms (GCM) 10K type strain sequencing project: providing services to taxonomists for standard genome sequencing and annotation.</title>
        <authorList>
            <consortium name="The Broad Institute Genomics Platform"/>
            <consortium name="The Broad Institute Genome Sequencing Center for Infectious Disease"/>
            <person name="Wu L."/>
            <person name="Ma J."/>
        </authorList>
    </citation>
    <scope>NUCLEOTIDE SEQUENCE [LARGE SCALE GENOMIC DNA]</scope>
    <source>
        <strain evidence="3">NBRC 15640</strain>
    </source>
</reference>
<dbReference type="AlphaFoldDB" id="A0AAV5NPG7"/>
<proteinExistence type="predicted"/>
<accession>A0AAV5NPG7</accession>
<organism evidence="2 3">
    <name type="scientific">Vibrio penaeicida</name>
    <dbReference type="NCBI Taxonomy" id="104609"/>
    <lineage>
        <taxon>Bacteria</taxon>
        <taxon>Pseudomonadati</taxon>
        <taxon>Pseudomonadota</taxon>
        <taxon>Gammaproteobacteria</taxon>
        <taxon>Vibrionales</taxon>
        <taxon>Vibrionaceae</taxon>
        <taxon>Vibrio</taxon>
    </lineage>
</organism>